<dbReference type="Proteomes" id="UP000663722">
    <property type="component" value="Chromosome"/>
</dbReference>
<dbReference type="AlphaFoldDB" id="A0A975GLI4"/>
<evidence type="ECO:0000313" key="1">
    <source>
        <dbReference type="EMBL" id="QTA84853.1"/>
    </source>
</evidence>
<sequence>MKKYFVKLVLILMILLLVPATSALSGKKKRSGSQSWRSPESIMISKAVGEKRWLLGRIKGNSQVITVKLEPLTNPETGYQMETSTNKFGYYAFSNKGQGRPSNYKLVIYRGNTIVKQVSLKGIRSGGRVPDIKLNY</sequence>
<protein>
    <submittedName>
        <fullName evidence="1">Uncharacterized protein</fullName>
    </submittedName>
</protein>
<gene>
    <name evidence="1" type="ORF">dnm_008560</name>
</gene>
<name>A0A975GLI4_9BACT</name>
<accession>A0A975GLI4</accession>
<reference evidence="1" key="1">
    <citation type="journal article" date="2021" name="Microb. Physiol.">
        <title>Proteogenomic Insights into the Physiology of Marine, Sulfate-Reducing, Filamentous Desulfonema limicola and Desulfonema magnum.</title>
        <authorList>
            <person name="Schnaars V."/>
            <person name="Wohlbrand L."/>
            <person name="Scheve S."/>
            <person name="Hinrichs C."/>
            <person name="Reinhardt R."/>
            <person name="Rabus R."/>
        </authorList>
    </citation>
    <scope>NUCLEOTIDE SEQUENCE</scope>
    <source>
        <strain evidence="1">4be13</strain>
    </source>
</reference>
<dbReference type="RefSeq" id="WP_207681158.1">
    <property type="nucleotide sequence ID" value="NZ_CP061800.1"/>
</dbReference>
<dbReference type="EMBL" id="CP061800">
    <property type="protein sequence ID" value="QTA84853.1"/>
    <property type="molecule type" value="Genomic_DNA"/>
</dbReference>
<proteinExistence type="predicted"/>
<evidence type="ECO:0000313" key="2">
    <source>
        <dbReference type="Proteomes" id="UP000663722"/>
    </source>
</evidence>
<keyword evidence="2" id="KW-1185">Reference proteome</keyword>
<dbReference type="KEGG" id="dmm:dnm_008560"/>
<organism evidence="1 2">
    <name type="scientific">Desulfonema magnum</name>
    <dbReference type="NCBI Taxonomy" id="45655"/>
    <lineage>
        <taxon>Bacteria</taxon>
        <taxon>Pseudomonadati</taxon>
        <taxon>Thermodesulfobacteriota</taxon>
        <taxon>Desulfobacteria</taxon>
        <taxon>Desulfobacterales</taxon>
        <taxon>Desulfococcaceae</taxon>
        <taxon>Desulfonema</taxon>
    </lineage>
</organism>